<dbReference type="GO" id="GO:0001228">
    <property type="term" value="F:DNA-binding transcription activator activity, RNA polymerase II-specific"/>
    <property type="evidence" value="ECO:0007669"/>
    <property type="project" value="TreeGrafter"/>
</dbReference>
<accession>A0A0C3E2T4</accession>
<name>A0A0C3E2T4_9AGAM</name>
<dbReference type="GO" id="GO:0000977">
    <property type="term" value="F:RNA polymerase II transcription regulatory region sequence-specific DNA binding"/>
    <property type="evidence" value="ECO:0007669"/>
    <property type="project" value="TreeGrafter"/>
</dbReference>
<evidence type="ECO:0000313" key="10">
    <source>
        <dbReference type="Proteomes" id="UP000053989"/>
    </source>
</evidence>
<keyword evidence="2" id="KW-0805">Transcription regulation</keyword>
<dbReference type="PANTHER" id="PTHR13044">
    <property type="entry name" value="ACTIVATING TRANSCRIPTION FACTOR ATF 4/5"/>
    <property type="match status" value="1"/>
</dbReference>
<evidence type="ECO:0000256" key="5">
    <source>
        <dbReference type="ARBA" id="ARBA00023242"/>
    </source>
</evidence>
<dbReference type="OrthoDB" id="1939598at2759"/>
<evidence type="ECO:0000259" key="8">
    <source>
        <dbReference type="PROSITE" id="PS50217"/>
    </source>
</evidence>
<dbReference type="CDD" id="cd14705">
    <property type="entry name" value="bZIP_Zip1"/>
    <property type="match status" value="1"/>
</dbReference>
<feature type="region of interest" description="Disordered" evidence="7">
    <location>
        <begin position="291"/>
        <end position="327"/>
    </location>
</feature>
<dbReference type="AlphaFoldDB" id="A0A0C3E2T4"/>
<dbReference type="HOGENOM" id="CLU_066076_0_0_1"/>
<feature type="coiled-coil region" evidence="6">
    <location>
        <begin position="239"/>
        <end position="273"/>
    </location>
</feature>
<dbReference type="EMBL" id="KN822014">
    <property type="protein sequence ID" value="KIM67090.1"/>
    <property type="molecule type" value="Genomic_DNA"/>
</dbReference>
<keyword evidence="5" id="KW-0539">Nucleus</keyword>
<dbReference type="InterPro" id="IPR004827">
    <property type="entry name" value="bZIP"/>
</dbReference>
<feature type="domain" description="BZIP" evidence="8">
    <location>
        <begin position="218"/>
        <end position="274"/>
    </location>
</feature>
<feature type="region of interest" description="Disordered" evidence="7">
    <location>
        <begin position="42"/>
        <end position="71"/>
    </location>
</feature>
<feature type="compositionally biased region" description="Polar residues" evidence="7">
    <location>
        <begin position="192"/>
        <end position="205"/>
    </location>
</feature>
<evidence type="ECO:0000256" key="2">
    <source>
        <dbReference type="ARBA" id="ARBA00023015"/>
    </source>
</evidence>
<dbReference type="Gene3D" id="1.20.5.170">
    <property type="match status" value="1"/>
</dbReference>
<dbReference type="STRING" id="1036808.A0A0C3E2T4"/>
<feature type="region of interest" description="Disordered" evidence="7">
    <location>
        <begin position="192"/>
        <end position="227"/>
    </location>
</feature>
<dbReference type="InParanoid" id="A0A0C3E2T4"/>
<dbReference type="GO" id="GO:0005634">
    <property type="term" value="C:nucleus"/>
    <property type="evidence" value="ECO:0007669"/>
    <property type="project" value="UniProtKB-SubCell"/>
</dbReference>
<evidence type="ECO:0000256" key="1">
    <source>
        <dbReference type="ARBA" id="ARBA00004123"/>
    </source>
</evidence>
<keyword evidence="4" id="KW-0804">Transcription</keyword>
<dbReference type="Proteomes" id="UP000053989">
    <property type="component" value="Unassembled WGS sequence"/>
</dbReference>
<dbReference type="InterPro" id="IPR046347">
    <property type="entry name" value="bZIP_sf"/>
</dbReference>
<evidence type="ECO:0000256" key="6">
    <source>
        <dbReference type="SAM" id="Coils"/>
    </source>
</evidence>
<keyword evidence="6" id="KW-0175">Coiled coil</keyword>
<dbReference type="PROSITE" id="PS00036">
    <property type="entry name" value="BZIP_BASIC"/>
    <property type="match status" value="1"/>
</dbReference>
<protein>
    <recommendedName>
        <fullName evidence="8">BZIP domain-containing protein</fullName>
    </recommendedName>
</protein>
<comment type="subcellular location">
    <subcellularLocation>
        <location evidence="1">Nucleus</location>
    </subcellularLocation>
</comment>
<dbReference type="Pfam" id="PF07716">
    <property type="entry name" value="bZIP_2"/>
    <property type="match status" value="1"/>
</dbReference>
<organism evidence="9 10">
    <name type="scientific">Scleroderma citrinum Foug A</name>
    <dbReference type="NCBI Taxonomy" id="1036808"/>
    <lineage>
        <taxon>Eukaryota</taxon>
        <taxon>Fungi</taxon>
        <taxon>Dikarya</taxon>
        <taxon>Basidiomycota</taxon>
        <taxon>Agaricomycotina</taxon>
        <taxon>Agaricomycetes</taxon>
        <taxon>Agaricomycetidae</taxon>
        <taxon>Boletales</taxon>
        <taxon>Sclerodermatineae</taxon>
        <taxon>Sclerodermataceae</taxon>
        <taxon>Scleroderma</taxon>
    </lineage>
</organism>
<evidence type="ECO:0000256" key="4">
    <source>
        <dbReference type="ARBA" id="ARBA00023163"/>
    </source>
</evidence>
<sequence>MSLAPGSVADLEELDSLSLESIQSELANWQRIVFYGDMEGSSNTLDKGKDQSTRPPLTVPPTSAPSIPRNESNPQTFLTTVPQLPHNNPLMTAPPHVPPETYNYLLHALLALQHSAAQQQHPQHAESYLHAIPPSQYTQPGPPTYGWSVPPVGAPPVSNINGTSAGLPSMYQHNTTPLFQNAVPQMMTPVSQSATQYAVSPTSAPENPDQAEEISTAEDKRRRNTAASARFRVKKKLKALDLERTVADLNGRTEELEREAADLRRENGWLKEIILLKSRSAGGFGPVAAQPVELASAGPRELQESNSGGSSSDQGKGGEKGKGKKIG</sequence>
<dbReference type="SUPFAM" id="SSF57959">
    <property type="entry name" value="Leucine zipper domain"/>
    <property type="match status" value="1"/>
</dbReference>
<reference evidence="10" key="2">
    <citation type="submission" date="2015-01" db="EMBL/GenBank/DDBJ databases">
        <title>Evolutionary Origins and Diversification of the Mycorrhizal Mutualists.</title>
        <authorList>
            <consortium name="DOE Joint Genome Institute"/>
            <consortium name="Mycorrhizal Genomics Consortium"/>
            <person name="Kohler A."/>
            <person name="Kuo A."/>
            <person name="Nagy L.G."/>
            <person name="Floudas D."/>
            <person name="Copeland A."/>
            <person name="Barry K.W."/>
            <person name="Cichocki N."/>
            <person name="Veneault-Fourrey C."/>
            <person name="LaButti K."/>
            <person name="Lindquist E.A."/>
            <person name="Lipzen A."/>
            <person name="Lundell T."/>
            <person name="Morin E."/>
            <person name="Murat C."/>
            <person name="Riley R."/>
            <person name="Ohm R."/>
            <person name="Sun H."/>
            <person name="Tunlid A."/>
            <person name="Henrissat B."/>
            <person name="Grigoriev I.V."/>
            <person name="Hibbett D.S."/>
            <person name="Martin F."/>
        </authorList>
    </citation>
    <scope>NUCLEOTIDE SEQUENCE [LARGE SCALE GENOMIC DNA]</scope>
    <source>
        <strain evidence="10">Foug A</strain>
    </source>
</reference>
<evidence type="ECO:0000256" key="7">
    <source>
        <dbReference type="SAM" id="MobiDB-lite"/>
    </source>
</evidence>
<dbReference type="PROSITE" id="PS50217">
    <property type="entry name" value="BZIP"/>
    <property type="match status" value="1"/>
</dbReference>
<dbReference type="SMART" id="SM00338">
    <property type="entry name" value="BRLZ"/>
    <property type="match status" value="1"/>
</dbReference>
<evidence type="ECO:0000313" key="9">
    <source>
        <dbReference type="EMBL" id="KIM67090.1"/>
    </source>
</evidence>
<feature type="compositionally biased region" description="Low complexity" evidence="7">
    <location>
        <begin position="305"/>
        <end position="314"/>
    </location>
</feature>
<proteinExistence type="predicted"/>
<gene>
    <name evidence="9" type="ORF">SCLCIDRAFT_1210571</name>
</gene>
<keyword evidence="3" id="KW-0238">DNA-binding</keyword>
<reference evidence="9 10" key="1">
    <citation type="submission" date="2014-04" db="EMBL/GenBank/DDBJ databases">
        <authorList>
            <consortium name="DOE Joint Genome Institute"/>
            <person name="Kuo A."/>
            <person name="Kohler A."/>
            <person name="Nagy L.G."/>
            <person name="Floudas D."/>
            <person name="Copeland A."/>
            <person name="Barry K.W."/>
            <person name="Cichocki N."/>
            <person name="Veneault-Fourrey C."/>
            <person name="LaButti K."/>
            <person name="Lindquist E.A."/>
            <person name="Lipzen A."/>
            <person name="Lundell T."/>
            <person name="Morin E."/>
            <person name="Murat C."/>
            <person name="Sun H."/>
            <person name="Tunlid A."/>
            <person name="Henrissat B."/>
            <person name="Grigoriev I.V."/>
            <person name="Hibbett D.S."/>
            <person name="Martin F."/>
            <person name="Nordberg H.P."/>
            <person name="Cantor M.N."/>
            <person name="Hua S.X."/>
        </authorList>
    </citation>
    <scope>NUCLEOTIDE SEQUENCE [LARGE SCALE GENOMIC DNA]</scope>
    <source>
        <strain evidence="9 10">Foug A</strain>
    </source>
</reference>
<keyword evidence="10" id="KW-1185">Reference proteome</keyword>
<dbReference type="PANTHER" id="PTHR13044:SF14">
    <property type="entry name" value="CRYPTOCEPHAL, ISOFORM A"/>
    <property type="match status" value="1"/>
</dbReference>
<evidence type="ECO:0000256" key="3">
    <source>
        <dbReference type="ARBA" id="ARBA00023125"/>
    </source>
</evidence>